<evidence type="ECO:0000256" key="2">
    <source>
        <dbReference type="SAM" id="Phobius"/>
    </source>
</evidence>
<feature type="domain" description="BD-FAE-like" evidence="3">
    <location>
        <begin position="130"/>
        <end position="325"/>
    </location>
</feature>
<dbReference type="InterPro" id="IPR049492">
    <property type="entry name" value="BD-FAE-like_dom"/>
</dbReference>
<comment type="caution">
    <text evidence="4">The sequence shown here is derived from an EMBL/GenBank/DDBJ whole genome shotgun (WGS) entry which is preliminary data.</text>
</comment>
<keyword evidence="2" id="KW-1133">Transmembrane helix</keyword>
<dbReference type="SUPFAM" id="SSF53474">
    <property type="entry name" value="alpha/beta-Hydrolases"/>
    <property type="match status" value="1"/>
</dbReference>
<feature type="transmembrane region" description="Helical" evidence="2">
    <location>
        <begin position="37"/>
        <end position="56"/>
    </location>
</feature>
<proteinExistence type="predicted"/>
<dbReference type="InterPro" id="IPR029058">
    <property type="entry name" value="AB_hydrolase_fold"/>
</dbReference>
<keyword evidence="2" id="KW-0812">Transmembrane</keyword>
<feature type="transmembrane region" description="Helical" evidence="2">
    <location>
        <begin position="68"/>
        <end position="88"/>
    </location>
</feature>
<dbReference type="Pfam" id="PF20434">
    <property type="entry name" value="BD-FAE"/>
    <property type="match status" value="1"/>
</dbReference>
<dbReference type="PANTHER" id="PTHR48081">
    <property type="entry name" value="AB HYDROLASE SUPERFAMILY PROTEIN C4A8.06C"/>
    <property type="match status" value="1"/>
</dbReference>
<dbReference type="Gene3D" id="3.40.50.1820">
    <property type="entry name" value="alpha/beta hydrolase"/>
    <property type="match status" value="1"/>
</dbReference>
<evidence type="ECO:0000256" key="1">
    <source>
        <dbReference type="ARBA" id="ARBA00022801"/>
    </source>
</evidence>
<evidence type="ECO:0000313" key="5">
    <source>
        <dbReference type="Proteomes" id="UP000320876"/>
    </source>
</evidence>
<sequence length="388" mass="40163">MLVVVPLAVAASLVALGVLVPGLPVVGEVGTGLVGTFPLYAALISVLVVLLGAVLWSTGARYGGGTGMALGGFGTASALIVLFGQLGFAATQGVSVSWWELLTVPHQPAAQPDRTVRYATVGGVELELSVWLPDRPAARPRPAAVWVHGGGFVAGHRDELPGVDRWLADRGYPVFDIDYRLAPPPRWRDASQDVACALAWVAEHAAEYQVAPDRIALVGGSAGGSLSLNVAYGLAGGRISSSCGGTPPTPAVAVGFYPAADIAGIYHDGGPFDYQHRVGNAYLGGSPEQFPDRYRAASATSRIRPGLMPTLLVTGGGDHLIEQSRVTGIADRLAAADVPHRTVVVPYGEHAFDISYGGVGGQISRQVLGQFLGRHLPTEEPANASSSG</sequence>
<accession>A0A542DCU0</accession>
<evidence type="ECO:0000313" key="4">
    <source>
        <dbReference type="EMBL" id="TQJ00888.1"/>
    </source>
</evidence>
<keyword evidence="2" id="KW-0472">Membrane</keyword>
<dbReference type="AlphaFoldDB" id="A0A542DCU0"/>
<keyword evidence="1" id="KW-0378">Hydrolase</keyword>
<dbReference type="InterPro" id="IPR050300">
    <property type="entry name" value="GDXG_lipolytic_enzyme"/>
</dbReference>
<organism evidence="4 5">
    <name type="scientific">Amycolatopsis cihanbeyliensis</name>
    <dbReference type="NCBI Taxonomy" id="1128664"/>
    <lineage>
        <taxon>Bacteria</taxon>
        <taxon>Bacillati</taxon>
        <taxon>Actinomycetota</taxon>
        <taxon>Actinomycetes</taxon>
        <taxon>Pseudonocardiales</taxon>
        <taxon>Pseudonocardiaceae</taxon>
        <taxon>Amycolatopsis</taxon>
    </lineage>
</organism>
<evidence type="ECO:0000259" key="3">
    <source>
        <dbReference type="Pfam" id="PF20434"/>
    </source>
</evidence>
<dbReference type="EMBL" id="VFML01000001">
    <property type="protein sequence ID" value="TQJ00888.1"/>
    <property type="molecule type" value="Genomic_DNA"/>
</dbReference>
<dbReference type="GO" id="GO:0016787">
    <property type="term" value="F:hydrolase activity"/>
    <property type="evidence" value="ECO:0007669"/>
    <property type="project" value="UniProtKB-KW"/>
</dbReference>
<gene>
    <name evidence="4" type="ORF">FB471_0539</name>
</gene>
<dbReference type="Proteomes" id="UP000320876">
    <property type="component" value="Unassembled WGS sequence"/>
</dbReference>
<protein>
    <submittedName>
        <fullName evidence="4">Acetyl esterase/lipase</fullName>
    </submittedName>
</protein>
<reference evidence="4 5" key="1">
    <citation type="submission" date="2019-06" db="EMBL/GenBank/DDBJ databases">
        <title>Sequencing the genomes of 1000 actinobacteria strains.</title>
        <authorList>
            <person name="Klenk H.-P."/>
        </authorList>
    </citation>
    <scope>NUCLEOTIDE SEQUENCE [LARGE SCALE GENOMIC DNA]</scope>
    <source>
        <strain evidence="4 5">DSM 45679</strain>
    </source>
</reference>
<name>A0A542DCU0_AMYCI</name>
<keyword evidence="5" id="KW-1185">Reference proteome</keyword>